<proteinExistence type="predicted"/>
<evidence type="ECO:0000313" key="1">
    <source>
        <dbReference type="EMBL" id="KAJ9482417.1"/>
    </source>
</evidence>
<protein>
    <submittedName>
        <fullName evidence="1">Uncharacterized protein</fullName>
    </submittedName>
</protein>
<evidence type="ECO:0000313" key="2">
    <source>
        <dbReference type="Proteomes" id="UP001227192"/>
    </source>
</evidence>
<reference evidence="1" key="2">
    <citation type="journal article" date="2016" name="Fungal Biol.">
        <title>Ochratoxin A production by Penicillium thymicola.</title>
        <authorList>
            <person name="Nguyen H.D.T."/>
            <person name="McMullin D.R."/>
            <person name="Ponomareva E."/>
            <person name="Riley R."/>
            <person name="Pomraning K.R."/>
            <person name="Baker S.E."/>
            <person name="Seifert K.A."/>
        </authorList>
    </citation>
    <scope>NUCLEOTIDE SEQUENCE</scope>
    <source>
        <strain evidence="1">DAOM 180753</strain>
    </source>
</reference>
<gene>
    <name evidence="1" type="ORF">VN97_g11017</name>
</gene>
<organism evidence="1 2">
    <name type="scientific">Penicillium thymicola</name>
    <dbReference type="NCBI Taxonomy" id="293382"/>
    <lineage>
        <taxon>Eukaryota</taxon>
        <taxon>Fungi</taxon>
        <taxon>Dikarya</taxon>
        <taxon>Ascomycota</taxon>
        <taxon>Pezizomycotina</taxon>
        <taxon>Eurotiomycetes</taxon>
        <taxon>Eurotiomycetidae</taxon>
        <taxon>Eurotiales</taxon>
        <taxon>Aspergillaceae</taxon>
        <taxon>Penicillium</taxon>
    </lineage>
</organism>
<keyword evidence="2" id="KW-1185">Reference proteome</keyword>
<accession>A0AAI9T860</accession>
<name>A0AAI9T860_PENTH</name>
<dbReference type="AlphaFoldDB" id="A0AAI9T860"/>
<comment type="caution">
    <text evidence="1">The sequence shown here is derived from an EMBL/GenBank/DDBJ whole genome shotgun (WGS) entry which is preliminary data.</text>
</comment>
<reference evidence="1" key="1">
    <citation type="submission" date="2015-06" db="EMBL/GenBank/DDBJ databases">
        <authorList>
            <person name="Nguyen H."/>
        </authorList>
    </citation>
    <scope>NUCLEOTIDE SEQUENCE</scope>
    <source>
        <strain evidence="1">DAOM 180753</strain>
    </source>
</reference>
<dbReference type="Proteomes" id="UP001227192">
    <property type="component" value="Unassembled WGS sequence"/>
</dbReference>
<dbReference type="EMBL" id="LACB01000562">
    <property type="protein sequence ID" value="KAJ9482417.1"/>
    <property type="molecule type" value="Genomic_DNA"/>
</dbReference>
<sequence>MIRPVPAFKYIGPYCTGLPDLWHGASLHTTCPLGRDVPTRANPAGSTQDAEKFGFTKDREHFGRWLVSDHKEGSIIHCLALLTAQEPRAGGQQ</sequence>